<gene>
    <name evidence="2" type="ORF">C6V83_01560</name>
</gene>
<protein>
    <recommendedName>
        <fullName evidence="4">PepSY domain-containing protein</fullName>
    </recommendedName>
</protein>
<evidence type="ECO:0000313" key="2">
    <source>
        <dbReference type="EMBL" id="AVL99173.1"/>
    </source>
</evidence>
<reference evidence="2 3" key="1">
    <citation type="submission" date="2018-03" db="EMBL/GenBank/DDBJ databases">
        <title>Characteristics and genome of n-alkane degrading marine bacteria Gordonia iterans isolated from crude oil contaminated in Tae-an, South Korea.</title>
        <authorList>
            <person name="Lee S.-S."/>
            <person name="Kim H."/>
        </authorList>
    </citation>
    <scope>NUCLEOTIDE SEQUENCE [LARGE SCALE GENOMIC DNA]</scope>
    <source>
        <strain evidence="2 3">Co17</strain>
    </source>
</reference>
<proteinExistence type="predicted"/>
<accession>A0A2S0KBZ7</accession>
<dbReference type="KEGG" id="git:C6V83_01560"/>
<evidence type="ECO:0000256" key="1">
    <source>
        <dbReference type="SAM" id="MobiDB-lite"/>
    </source>
</evidence>
<feature type="region of interest" description="Disordered" evidence="1">
    <location>
        <begin position="1"/>
        <end position="54"/>
    </location>
</feature>
<dbReference type="Proteomes" id="UP000239814">
    <property type="component" value="Chromosome"/>
</dbReference>
<dbReference type="EMBL" id="CP027433">
    <property type="protein sequence ID" value="AVL99173.1"/>
    <property type="molecule type" value="Genomic_DNA"/>
</dbReference>
<keyword evidence="3" id="KW-1185">Reference proteome</keyword>
<dbReference type="AlphaFoldDB" id="A0A2S0KBZ7"/>
<organism evidence="2 3">
    <name type="scientific">Gordonia iterans</name>
    <dbReference type="NCBI Taxonomy" id="1004901"/>
    <lineage>
        <taxon>Bacteria</taxon>
        <taxon>Bacillati</taxon>
        <taxon>Actinomycetota</taxon>
        <taxon>Actinomycetes</taxon>
        <taxon>Mycobacteriales</taxon>
        <taxon>Gordoniaceae</taxon>
        <taxon>Gordonia</taxon>
    </lineage>
</organism>
<name>A0A2S0KBZ7_9ACTN</name>
<evidence type="ECO:0000313" key="3">
    <source>
        <dbReference type="Proteomes" id="UP000239814"/>
    </source>
</evidence>
<feature type="compositionally biased region" description="Basic and acidic residues" evidence="1">
    <location>
        <begin position="13"/>
        <end position="40"/>
    </location>
</feature>
<sequence length="186" mass="19346">MTGDDEPANVSSRVDDDPRAADDDHAGNHHADTDRDRPDDSPAPGSTPDVPADAAALTRAIDAAVAVVPGALGASAIDVERTGWDVDVVRSGGGEVEVFVSRDGTAGIRDDDEDDDDADPVLDTSRIGAVVDAALAAAGPGRIDSLATDDDDDDHFYEVNVDLDDGRDAEVELTRDLAVVSVERDD</sequence>
<evidence type="ECO:0008006" key="4">
    <source>
        <dbReference type="Google" id="ProtNLM"/>
    </source>
</evidence>
<dbReference type="Gene3D" id="3.30.505.20">
    <property type="match status" value="1"/>
</dbReference>